<dbReference type="InterPro" id="IPR052942">
    <property type="entry name" value="LPS_cholinephosphotransferase"/>
</dbReference>
<dbReference type="RefSeq" id="WP_309637032.1">
    <property type="nucleotide sequence ID" value="NZ_JARWAL010000009.1"/>
</dbReference>
<protein>
    <recommendedName>
        <fullName evidence="4">LicD family protein</fullName>
    </recommendedName>
</protein>
<evidence type="ECO:0000313" key="3">
    <source>
        <dbReference type="Proteomes" id="UP001252270"/>
    </source>
</evidence>
<comment type="caution">
    <text evidence="2">The sequence shown here is derived from an EMBL/GenBank/DDBJ whole genome shotgun (WGS) entry which is preliminary data.</text>
</comment>
<evidence type="ECO:0000313" key="2">
    <source>
        <dbReference type="EMBL" id="MDR5893422.1"/>
    </source>
</evidence>
<proteinExistence type="predicted"/>
<keyword evidence="1" id="KW-1133">Transmembrane helix</keyword>
<keyword evidence="1" id="KW-0472">Membrane</keyword>
<reference evidence="2 3" key="1">
    <citation type="submission" date="2023-04" db="EMBL/GenBank/DDBJ databases">
        <title>A long-awaited taxogenomic arrangement of the family Halomonadaceae.</title>
        <authorList>
            <person name="De La Haba R."/>
            <person name="Chuvochina M."/>
            <person name="Wittouck S."/>
            <person name="Arahal D.R."/>
            <person name="Sanchez-Porro C."/>
            <person name="Hugenholtz P."/>
            <person name="Ventosa A."/>
        </authorList>
    </citation>
    <scope>NUCLEOTIDE SEQUENCE [LARGE SCALE GENOMIC DNA]</scope>
    <source>
        <strain evidence="2 3">DSM 17332</strain>
    </source>
</reference>
<name>A0ABU1GN16_9GAMM</name>
<dbReference type="Proteomes" id="UP001252270">
    <property type="component" value="Unassembled WGS sequence"/>
</dbReference>
<dbReference type="PANTHER" id="PTHR43404:SF1">
    <property type="entry name" value="MNN4P"/>
    <property type="match status" value="1"/>
</dbReference>
<dbReference type="PANTHER" id="PTHR43404">
    <property type="entry name" value="LIPOPOLYSACCHARIDE CHOLINEPHOSPHOTRANSFERASE LICD"/>
    <property type="match status" value="1"/>
</dbReference>
<accession>A0ABU1GN16</accession>
<dbReference type="EMBL" id="JARWAL010000009">
    <property type="protein sequence ID" value="MDR5893422.1"/>
    <property type="molecule type" value="Genomic_DNA"/>
</dbReference>
<feature type="transmembrane region" description="Helical" evidence="1">
    <location>
        <begin position="25"/>
        <end position="46"/>
    </location>
</feature>
<evidence type="ECO:0000256" key="1">
    <source>
        <dbReference type="SAM" id="Phobius"/>
    </source>
</evidence>
<evidence type="ECO:0008006" key="4">
    <source>
        <dbReference type="Google" id="ProtNLM"/>
    </source>
</evidence>
<sequence>MNVEVEKSYGLLRFINKPRSRPVRFLYAVLGWCALMVLGSPMAVAADSFRLAREPNGVKIVLRRIIWFVHTGWLPISIRSDFFFDISEKMSPGACKVLIDWIGKNRRIDEFERLIWQADLHGGIIERHCDQAGELWLKPGDPLYEEDVRFCKCLDAALARLGSLIEKPLPESKPSRKFTKSDDSFDKADAYSTIADLRSLMSQLEWPWYVVSGTLLGAVREQDFLGHDYDIDVGVDYDDFDLYRLQELVDKSGGTWFIKASSYCVFREPSSEGSIHYHRMEKPILVKLVHRTGLVADLFVHVEEEGVVWHGSAIHRWDNSPFELADYQLGREHVMGAADADRYLTENYGDWRTPVLNFDCSIDPPNIRYSKTARAVTYLSKVVYRFLLDQDIERAKRYLDSMTSSGVIIHEGSGWRYNGSQGSD</sequence>
<organism evidence="2 3">
    <name type="scientific">Halomonas mongoliensis</name>
    <dbReference type="NCBI Taxonomy" id="321265"/>
    <lineage>
        <taxon>Bacteria</taxon>
        <taxon>Pseudomonadati</taxon>
        <taxon>Pseudomonadota</taxon>
        <taxon>Gammaproteobacteria</taxon>
        <taxon>Oceanospirillales</taxon>
        <taxon>Halomonadaceae</taxon>
        <taxon>Halomonas</taxon>
    </lineage>
</organism>
<keyword evidence="1" id="KW-0812">Transmembrane</keyword>
<gene>
    <name evidence="2" type="ORF">QC820_11430</name>
</gene>
<keyword evidence="3" id="KW-1185">Reference proteome</keyword>